<gene>
    <name evidence="1" type="ORF">PCANC_08466</name>
</gene>
<protein>
    <submittedName>
        <fullName evidence="1">Uncharacterized protein</fullName>
    </submittedName>
</protein>
<dbReference type="EMBL" id="PGCJ01000799">
    <property type="protein sequence ID" value="PLW20322.1"/>
    <property type="molecule type" value="Genomic_DNA"/>
</dbReference>
<dbReference type="Proteomes" id="UP000235388">
    <property type="component" value="Unassembled WGS sequence"/>
</dbReference>
<comment type="caution">
    <text evidence="1">The sequence shown here is derived from an EMBL/GenBank/DDBJ whole genome shotgun (WGS) entry which is preliminary data.</text>
</comment>
<dbReference type="AlphaFoldDB" id="A0A2N5T4A7"/>
<keyword evidence="2" id="KW-1185">Reference proteome</keyword>
<evidence type="ECO:0000313" key="1">
    <source>
        <dbReference type="EMBL" id="PLW20322.1"/>
    </source>
</evidence>
<organism evidence="1 2">
    <name type="scientific">Puccinia coronata f. sp. avenae</name>
    <dbReference type="NCBI Taxonomy" id="200324"/>
    <lineage>
        <taxon>Eukaryota</taxon>
        <taxon>Fungi</taxon>
        <taxon>Dikarya</taxon>
        <taxon>Basidiomycota</taxon>
        <taxon>Pucciniomycotina</taxon>
        <taxon>Pucciniomycetes</taxon>
        <taxon>Pucciniales</taxon>
        <taxon>Pucciniaceae</taxon>
        <taxon>Puccinia</taxon>
    </lineage>
</organism>
<name>A0A2N5T4A7_9BASI</name>
<evidence type="ECO:0000313" key="2">
    <source>
        <dbReference type="Proteomes" id="UP000235388"/>
    </source>
</evidence>
<sequence length="242" mass="27024">MTSRGQARSLIDWSDFRVENGAPGIKPRYICNLCGGRPTSLVWKHVLTAKHRRLKEELELDKVIQAAVILGASEQQNMQSNLGQFNVANTEVGQFDRHETGDYEMRTHSDGYPDSLDSMLDHDLKELGRAINLFIDSRESGSDLSSNGVAAAMIWEETDESVSEEDDDEEKRWVAKKTNDSLNWRSQWYPFGSKEALPEKLARMAASELLSDAAIRFKLGRAPPSESLTHSNSAAGAFGHRV</sequence>
<proteinExistence type="predicted"/>
<reference evidence="1 2" key="1">
    <citation type="submission" date="2017-11" db="EMBL/GenBank/DDBJ databases">
        <title>De novo assembly and phasing of dikaryotic genomes from two isolates of Puccinia coronata f. sp. avenae, the causal agent of oat crown rust.</title>
        <authorList>
            <person name="Miller M.E."/>
            <person name="Zhang Y."/>
            <person name="Omidvar V."/>
            <person name="Sperschneider J."/>
            <person name="Schwessinger B."/>
            <person name="Raley C."/>
            <person name="Palmer J.M."/>
            <person name="Garnica D."/>
            <person name="Upadhyaya N."/>
            <person name="Rathjen J."/>
            <person name="Taylor J.M."/>
            <person name="Park R.F."/>
            <person name="Dodds P.N."/>
            <person name="Hirsch C.D."/>
            <person name="Kianian S.F."/>
            <person name="Figueroa M."/>
        </authorList>
    </citation>
    <scope>NUCLEOTIDE SEQUENCE [LARGE SCALE GENOMIC DNA]</scope>
    <source>
        <strain evidence="1">12NC29</strain>
    </source>
</reference>
<accession>A0A2N5T4A7</accession>